<keyword evidence="6" id="KW-0443">Lipid metabolism</keyword>
<dbReference type="Proteomes" id="UP000219546">
    <property type="component" value="Unassembled WGS sequence"/>
</dbReference>
<evidence type="ECO:0000256" key="2">
    <source>
        <dbReference type="ARBA" id="ARBA00005189"/>
    </source>
</evidence>
<accession>A0A285CKE8</accession>
<keyword evidence="9" id="KW-0456">Lyase</keyword>
<dbReference type="AlphaFoldDB" id="A0A285CKE8"/>
<comment type="cofactor">
    <cofactor evidence="1">
        <name>pyruvate</name>
        <dbReference type="ChEBI" id="CHEBI:15361"/>
    </cofactor>
</comment>
<name>A0A285CKE8_9BACI</name>
<dbReference type="InterPro" id="IPR033177">
    <property type="entry name" value="PSD-B"/>
</dbReference>
<dbReference type="PANTHER" id="PTHR10067">
    <property type="entry name" value="PHOSPHATIDYLSERINE DECARBOXYLASE"/>
    <property type="match status" value="1"/>
</dbReference>
<evidence type="ECO:0000256" key="8">
    <source>
        <dbReference type="ARBA" id="ARBA00023209"/>
    </source>
</evidence>
<keyword evidence="10" id="KW-1208">Phospholipid metabolism</keyword>
<evidence type="ECO:0000313" key="13">
    <source>
        <dbReference type="EMBL" id="SNX67835.1"/>
    </source>
</evidence>
<dbReference type="UniPathway" id="UPA00558"/>
<evidence type="ECO:0000256" key="6">
    <source>
        <dbReference type="ARBA" id="ARBA00023098"/>
    </source>
</evidence>
<dbReference type="Pfam" id="PF02666">
    <property type="entry name" value="PS_Dcarbxylase"/>
    <property type="match status" value="1"/>
</dbReference>
<evidence type="ECO:0000256" key="5">
    <source>
        <dbReference type="ARBA" id="ARBA00022793"/>
    </source>
</evidence>
<dbReference type="NCBIfam" id="TIGR00163">
    <property type="entry name" value="PS_decarb"/>
    <property type="match status" value="1"/>
</dbReference>
<keyword evidence="5" id="KW-0210">Decarboxylase</keyword>
<comment type="pathway">
    <text evidence="12">Phospholipid metabolism; phosphatidylethanolamine biosynthesis.</text>
</comment>
<dbReference type="PANTHER" id="PTHR10067:SF6">
    <property type="entry name" value="PHOSPHATIDYLSERINE DECARBOXYLASE PROENZYME, MITOCHONDRIAL"/>
    <property type="match status" value="1"/>
</dbReference>
<evidence type="ECO:0000256" key="1">
    <source>
        <dbReference type="ARBA" id="ARBA00001928"/>
    </source>
</evidence>
<dbReference type="NCBIfam" id="NF002853">
    <property type="entry name" value="PRK03140.1"/>
    <property type="match status" value="1"/>
</dbReference>
<keyword evidence="7" id="KW-0865">Zymogen</keyword>
<dbReference type="EMBL" id="OAOP01000002">
    <property type="protein sequence ID" value="SNX67835.1"/>
    <property type="molecule type" value="Genomic_DNA"/>
</dbReference>
<dbReference type="InterPro" id="IPR003817">
    <property type="entry name" value="PS_Dcarbxylase"/>
</dbReference>
<keyword evidence="4" id="KW-0444">Lipid biosynthesis</keyword>
<evidence type="ECO:0000256" key="10">
    <source>
        <dbReference type="ARBA" id="ARBA00023264"/>
    </source>
</evidence>
<dbReference type="EC" id="4.1.1.65" evidence="3"/>
<keyword evidence="8" id="KW-0594">Phospholipid biosynthesis</keyword>
<gene>
    <name evidence="13" type="ORF">SAMN05877753_10239</name>
</gene>
<organism evidence="13 14">
    <name type="scientific">Bacillus oleivorans</name>
    <dbReference type="NCBI Taxonomy" id="1448271"/>
    <lineage>
        <taxon>Bacteria</taxon>
        <taxon>Bacillati</taxon>
        <taxon>Bacillota</taxon>
        <taxon>Bacilli</taxon>
        <taxon>Bacillales</taxon>
        <taxon>Bacillaceae</taxon>
        <taxon>Bacillus</taxon>
    </lineage>
</organism>
<protein>
    <recommendedName>
        <fullName evidence="3">phosphatidylserine decarboxylase</fullName>
        <ecNumber evidence="3">4.1.1.65</ecNumber>
    </recommendedName>
</protein>
<reference evidence="13 14" key="1">
    <citation type="submission" date="2017-08" db="EMBL/GenBank/DDBJ databases">
        <authorList>
            <person name="de Groot N.N."/>
        </authorList>
    </citation>
    <scope>NUCLEOTIDE SEQUENCE [LARGE SCALE GENOMIC DNA]</scope>
    <source>
        <strain evidence="13 14">JC228</strain>
    </source>
</reference>
<evidence type="ECO:0000256" key="3">
    <source>
        <dbReference type="ARBA" id="ARBA00012243"/>
    </source>
</evidence>
<evidence type="ECO:0000313" key="14">
    <source>
        <dbReference type="Proteomes" id="UP000219546"/>
    </source>
</evidence>
<keyword evidence="11" id="KW-0670">Pyruvate</keyword>
<dbReference type="GO" id="GO:0006646">
    <property type="term" value="P:phosphatidylethanolamine biosynthetic process"/>
    <property type="evidence" value="ECO:0007669"/>
    <property type="project" value="UniProtKB-UniPathway"/>
</dbReference>
<sequence>MSKWSRALIPLYMKAYKINPHELMIPPKQYPSLQDFFIRKLKNGARVIQKGENIIISPVDGVLEEWGVITENTEMVIKGKVYSVKEMLGNESIAMDYIGGQFALLYLSPAHYHRIHAPYSGKIISKHVLGKKSYPVNRLGLRYGKSPLSKNYRLATEINGGYGKYAIIKIGAMFVNSIEWTNPNDWVEKGEELGYFSFGSSVVLLFPKGFMEMNQRLKKGTTIFMGDPLGTIIESE</sequence>
<evidence type="ECO:0000256" key="4">
    <source>
        <dbReference type="ARBA" id="ARBA00022516"/>
    </source>
</evidence>
<comment type="pathway">
    <text evidence="2">Lipid metabolism.</text>
</comment>
<proteinExistence type="predicted"/>
<evidence type="ECO:0000256" key="11">
    <source>
        <dbReference type="ARBA" id="ARBA00023317"/>
    </source>
</evidence>
<keyword evidence="14" id="KW-1185">Reference proteome</keyword>
<evidence type="ECO:0000256" key="9">
    <source>
        <dbReference type="ARBA" id="ARBA00023239"/>
    </source>
</evidence>
<dbReference type="GO" id="GO:0004609">
    <property type="term" value="F:phosphatidylserine decarboxylase activity"/>
    <property type="evidence" value="ECO:0007669"/>
    <property type="project" value="UniProtKB-EC"/>
</dbReference>
<evidence type="ECO:0000256" key="12">
    <source>
        <dbReference type="ARBA" id="ARBA00024326"/>
    </source>
</evidence>
<evidence type="ECO:0000256" key="7">
    <source>
        <dbReference type="ARBA" id="ARBA00023145"/>
    </source>
</evidence>